<dbReference type="STRING" id="871652.SAMN04515673_108116"/>
<evidence type="ECO:0000259" key="5">
    <source>
        <dbReference type="PROSITE" id="PS51891"/>
    </source>
</evidence>
<dbReference type="InterPro" id="IPR006913">
    <property type="entry name" value="CENP-V/GFA"/>
</dbReference>
<evidence type="ECO:0000256" key="4">
    <source>
        <dbReference type="ARBA" id="ARBA00023239"/>
    </source>
</evidence>
<reference evidence="6 7" key="1">
    <citation type="submission" date="2016-10" db="EMBL/GenBank/DDBJ databases">
        <authorList>
            <person name="de Groot N.N."/>
        </authorList>
    </citation>
    <scope>NUCLEOTIDE SEQUENCE [LARGE SCALE GENOMIC DNA]</scope>
    <source>
        <strain evidence="7">KMM 9023,NRIC 0796,JCM 17311,KCTC 23692</strain>
    </source>
</reference>
<dbReference type="PROSITE" id="PS51891">
    <property type="entry name" value="CENP_V_GFA"/>
    <property type="match status" value="1"/>
</dbReference>
<evidence type="ECO:0000313" key="7">
    <source>
        <dbReference type="Proteomes" id="UP000199302"/>
    </source>
</evidence>
<evidence type="ECO:0000256" key="3">
    <source>
        <dbReference type="ARBA" id="ARBA00022833"/>
    </source>
</evidence>
<dbReference type="RefSeq" id="WP_092081331.1">
    <property type="nucleotide sequence ID" value="NZ_FOYI01000008.1"/>
</dbReference>
<keyword evidence="4" id="KW-0456">Lyase</keyword>
<evidence type="ECO:0000313" key="6">
    <source>
        <dbReference type="EMBL" id="SFR14301.1"/>
    </source>
</evidence>
<dbReference type="EMBL" id="FOYI01000008">
    <property type="protein sequence ID" value="SFR14301.1"/>
    <property type="molecule type" value="Genomic_DNA"/>
</dbReference>
<keyword evidence="7" id="KW-1185">Reference proteome</keyword>
<keyword evidence="2" id="KW-0479">Metal-binding</keyword>
<feature type="domain" description="CENP-V/GFA" evidence="5">
    <location>
        <begin position="2"/>
        <end position="115"/>
    </location>
</feature>
<dbReference type="Gene3D" id="3.90.1590.10">
    <property type="entry name" value="glutathione-dependent formaldehyde- activating enzyme (gfa)"/>
    <property type="match status" value="1"/>
</dbReference>
<evidence type="ECO:0000256" key="2">
    <source>
        <dbReference type="ARBA" id="ARBA00022723"/>
    </source>
</evidence>
<protein>
    <submittedName>
        <fullName evidence="6">Uncharacterized conserved protein</fullName>
    </submittedName>
</protein>
<name>A0A1I6E9R5_9RHOB</name>
<gene>
    <name evidence="6" type="ORF">SAMN04515673_108116</name>
</gene>
<dbReference type="GO" id="GO:0016846">
    <property type="term" value="F:carbon-sulfur lyase activity"/>
    <property type="evidence" value="ECO:0007669"/>
    <property type="project" value="InterPro"/>
</dbReference>
<dbReference type="SUPFAM" id="SSF51316">
    <property type="entry name" value="Mss4-like"/>
    <property type="match status" value="1"/>
</dbReference>
<accession>A0A1I6E9R5</accession>
<dbReference type="OrthoDB" id="9807246at2"/>
<dbReference type="Proteomes" id="UP000199302">
    <property type="component" value="Unassembled WGS sequence"/>
</dbReference>
<dbReference type="PANTHER" id="PTHR33337:SF40">
    <property type="entry name" value="CENP-V_GFA DOMAIN-CONTAINING PROTEIN-RELATED"/>
    <property type="match status" value="1"/>
</dbReference>
<comment type="similarity">
    <text evidence="1">Belongs to the Gfa family.</text>
</comment>
<sequence length="139" mass="14411">MLGGSCACGAVAFELHGPLRPVFGCHCTTCRKTSGHFWAATAVASEGLILRHEEALGWFRSSVTSERGFCRSCGSSLFYRVDGAAQISVAAGALDGDTGLHTAMHIFTADMGDYYGLEDGVSRCSGGVSPDVLALGEGS</sequence>
<dbReference type="InterPro" id="IPR011057">
    <property type="entry name" value="Mss4-like_sf"/>
</dbReference>
<dbReference type="GO" id="GO:0046872">
    <property type="term" value="F:metal ion binding"/>
    <property type="evidence" value="ECO:0007669"/>
    <property type="project" value="UniProtKB-KW"/>
</dbReference>
<dbReference type="Pfam" id="PF04828">
    <property type="entry name" value="GFA"/>
    <property type="match status" value="1"/>
</dbReference>
<evidence type="ECO:0000256" key="1">
    <source>
        <dbReference type="ARBA" id="ARBA00005495"/>
    </source>
</evidence>
<proteinExistence type="inferred from homology"/>
<dbReference type="PANTHER" id="PTHR33337">
    <property type="entry name" value="GFA DOMAIN-CONTAINING PROTEIN"/>
    <property type="match status" value="1"/>
</dbReference>
<organism evidence="6 7">
    <name type="scientific">Poseidonocella sedimentorum</name>
    <dbReference type="NCBI Taxonomy" id="871652"/>
    <lineage>
        <taxon>Bacteria</taxon>
        <taxon>Pseudomonadati</taxon>
        <taxon>Pseudomonadota</taxon>
        <taxon>Alphaproteobacteria</taxon>
        <taxon>Rhodobacterales</taxon>
        <taxon>Roseobacteraceae</taxon>
        <taxon>Poseidonocella</taxon>
    </lineage>
</organism>
<dbReference type="AlphaFoldDB" id="A0A1I6E9R5"/>
<keyword evidence="3" id="KW-0862">Zinc</keyword>